<evidence type="ECO:0000256" key="1">
    <source>
        <dbReference type="SAM" id="MobiDB-lite"/>
    </source>
</evidence>
<reference evidence="2" key="1">
    <citation type="journal article" date="2023" name="Nat. Commun.">
        <title>Diploid and tetraploid genomes of Acorus and the evolution of monocots.</title>
        <authorList>
            <person name="Ma L."/>
            <person name="Liu K.W."/>
            <person name="Li Z."/>
            <person name="Hsiao Y.Y."/>
            <person name="Qi Y."/>
            <person name="Fu T."/>
            <person name="Tang G.D."/>
            <person name="Zhang D."/>
            <person name="Sun W.H."/>
            <person name="Liu D.K."/>
            <person name="Li Y."/>
            <person name="Chen G.Z."/>
            <person name="Liu X.D."/>
            <person name="Liao X.Y."/>
            <person name="Jiang Y.T."/>
            <person name="Yu X."/>
            <person name="Hao Y."/>
            <person name="Huang J."/>
            <person name="Zhao X.W."/>
            <person name="Ke S."/>
            <person name="Chen Y.Y."/>
            <person name="Wu W.L."/>
            <person name="Hsu J.L."/>
            <person name="Lin Y.F."/>
            <person name="Huang M.D."/>
            <person name="Li C.Y."/>
            <person name="Huang L."/>
            <person name="Wang Z.W."/>
            <person name="Zhao X."/>
            <person name="Zhong W.Y."/>
            <person name="Peng D.H."/>
            <person name="Ahmad S."/>
            <person name="Lan S."/>
            <person name="Zhang J.S."/>
            <person name="Tsai W.C."/>
            <person name="Van de Peer Y."/>
            <person name="Liu Z.J."/>
        </authorList>
    </citation>
    <scope>NUCLEOTIDE SEQUENCE</scope>
    <source>
        <strain evidence="2">CP</strain>
    </source>
</reference>
<dbReference type="InterPro" id="IPR010770">
    <property type="entry name" value="Ecd"/>
</dbReference>
<dbReference type="Proteomes" id="UP001180020">
    <property type="component" value="Unassembled WGS sequence"/>
</dbReference>
<feature type="compositionally biased region" description="Basic and acidic residues" evidence="1">
    <location>
        <begin position="516"/>
        <end position="526"/>
    </location>
</feature>
<keyword evidence="3" id="KW-1185">Reference proteome</keyword>
<accession>A0AAV9EUR9</accession>
<dbReference type="Pfam" id="PF07093">
    <property type="entry name" value="SGT1"/>
    <property type="match status" value="1"/>
</dbReference>
<dbReference type="EMBL" id="JAUJYO010000005">
    <property type="protein sequence ID" value="KAK1316500.1"/>
    <property type="molecule type" value="Genomic_DNA"/>
</dbReference>
<feature type="compositionally biased region" description="Basic and acidic residues" evidence="1">
    <location>
        <begin position="435"/>
        <end position="453"/>
    </location>
</feature>
<evidence type="ECO:0000313" key="3">
    <source>
        <dbReference type="Proteomes" id="UP001180020"/>
    </source>
</evidence>
<feature type="region of interest" description="Disordered" evidence="1">
    <location>
        <begin position="435"/>
        <end position="466"/>
    </location>
</feature>
<name>A0AAV9EUR9_ACOCL</name>
<reference evidence="2" key="2">
    <citation type="submission" date="2023-06" db="EMBL/GenBank/DDBJ databases">
        <authorList>
            <person name="Ma L."/>
            <person name="Liu K.-W."/>
            <person name="Li Z."/>
            <person name="Hsiao Y.-Y."/>
            <person name="Qi Y."/>
            <person name="Fu T."/>
            <person name="Tang G."/>
            <person name="Zhang D."/>
            <person name="Sun W.-H."/>
            <person name="Liu D.-K."/>
            <person name="Li Y."/>
            <person name="Chen G.-Z."/>
            <person name="Liu X.-D."/>
            <person name="Liao X.-Y."/>
            <person name="Jiang Y.-T."/>
            <person name="Yu X."/>
            <person name="Hao Y."/>
            <person name="Huang J."/>
            <person name="Zhao X.-W."/>
            <person name="Ke S."/>
            <person name="Chen Y.-Y."/>
            <person name="Wu W.-L."/>
            <person name="Hsu J.-L."/>
            <person name="Lin Y.-F."/>
            <person name="Huang M.-D."/>
            <person name="Li C.-Y."/>
            <person name="Huang L."/>
            <person name="Wang Z.-W."/>
            <person name="Zhao X."/>
            <person name="Zhong W.-Y."/>
            <person name="Peng D.-H."/>
            <person name="Ahmad S."/>
            <person name="Lan S."/>
            <person name="Zhang J.-S."/>
            <person name="Tsai W.-C."/>
            <person name="Van De Peer Y."/>
            <person name="Liu Z.-J."/>
        </authorList>
    </citation>
    <scope>NUCLEOTIDE SEQUENCE</scope>
    <source>
        <strain evidence="2">CP</strain>
        <tissue evidence="2">Leaves</tissue>
    </source>
</reference>
<proteinExistence type="predicted"/>
<dbReference type="GO" id="GO:0005634">
    <property type="term" value="C:nucleus"/>
    <property type="evidence" value="ECO:0007669"/>
    <property type="project" value="TreeGrafter"/>
</dbReference>
<sequence>MEGDTYRRNARAPEDAVFYAIFPDISPDTPTDDAAALHDLHLRVNEAVAPHVAGYVWQHEPFRLSPSNPKSCPCTDSEAGPPVPHLHGRTRYGDNVEDEWFVVFLLYEATRAVPSASARVWDSDGEFLLIEAAFSIPRWLEPDSSANRVFVRGGELHIVPRDRRLPRNPRLVDSLKALASPDVETRASEAVQAAVNRRLAGYPEKARSNVHNVRVRVPVPVAQVLKHEPCLVSLAVEGFYDRDVDSMKFASKMERFGGEETVRVSVRMSRAMYAQLMRQAFQAPRGYPMPSLKADGPDVYREAETGMKIACGFEMMYQQRKREGAEGKGKGRGRDGRRFWRVWRGVVTLKGCFRDRKSTRGGWRRRWSTIVAPPYFAQTSETLSAPVRRIDEILALPHSVDDFKGLDLPPDDDDSWLYNGEDELNSAILERQKEMETYESERKKHQKSKDTKVSSEGSSEQVDDFNLGEITKTMQAFVQKVSSFEGAEVPENSDSKAVEFDVERFIRDMESVVGRVGHDGAAHPDNVDEDDLSTSDMDYDDFEDGSDLEESEETEDASKDVFMSSYSDALNKELNETTLKKSFIRATEHSNDDEGTSNADMDEDFTPVDVDVNLVKSFLDSFSSQQGLPGPASNLLGLMGVKLPQDASKVVNKGK</sequence>
<feature type="region of interest" description="Disordered" evidence="1">
    <location>
        <begin position="516"/>
        <end position="560"/>
    </location>
</feature>
<gene>
    <name evidence="2" type="ORF">QJS10_CPA05g01488</name>
</gene>
<evidence type="ECO:0000313" key="2">
    <source>
        <dbReference type="EMBL" id="KAK1316500.1"/>
    </source>
</evidence>
<protein>
    <submittedName>
        <fullName evidence="2">Uncharacterized protein</fullName>
    </submittedName>
</protein>
<comment type="caution">
    <text evidence="2">The sequence shown here is derived from an EMBL/GenBank/DDBJ whole genome shotgun (WGS) entry which is preliminary data.</text>
</comment>
<dbReference type="PANTHER" id="PTHR13060">
    <property type="entry name" value="SGT1 PROTEIN HSGT1 SUPPRESSOR OF GCR2"/>
    <property type="match status" value="1"/>
</dbReference>
<dbReference type="PANTHER" id="PTHR13060:SF0">
    <property type="entry name" value="PROTEIN ECDYSONELESS HOMOLOG"/>
    <property type="match status" value="1"/>
</dbReference>
<organism evidence="2 3">
    <name type="scientific">Acorus calamus</name>
    <name type="common">Sweet flag</name>
    <dbReference type="NCBI Taxonomy" id="4465"/>
    <lineage>
        <taxon>Eukaryota</taxon>
        <taxon>Viridiplantae</taxon>
        <taxon>Streptophyta</taxon>
        <taxon>Embryophyta</taxon>
        <taxon>Tracheophyta</taxon>
        <taxon>Spermatophyta</taxon>
        <taxon>Magnoliopsida</taxon>
        <taxon>Liliopsida</taxon>
        <taxon>Acoraceae</taxon>
        <taxon>Acorus</taxon>
    </lineage>
</organism>
<feature type="compositionally biased region" description="Acidic residues" evidence="1">
    <location>
        <begin position="527"/>
        <end position="555"/>
    </location>
</feature>
<dbReference type="AlphaFoldDB" id="A0AAV9EUR9"/>